<keyword evidence="5 7" id="KW-1133">Transmembrane helix</keyword>
<dbReference type="EMBL" id="CP002500">
    <property type="protein sequence ID" value="AET39380.1"/>
    <property type="molecule type" value="Genomic_DNA"/>
</dbReference>
<comment type="similarity">
    <text evidence="2 7">Belongs to the nonaspanin (TM9SF) (TC 9.A.2) family.</text>
</comment>
<keyword evidence="9" id="KW-1185">Reference proteome</keyword>
<dbReference type="KEGG" id="erc:Ecym_4317"/>
<evidence type="ECO:0000256" key="1">
    <source>
        <dbReference type="ARBA" id="ARBA00004141"/>
    </source>
</evidence>
<feature type="transmembrane region" description="Helical" evidence="7">
    <location>
        <begin position="493"/>
        <end position="524"/>
    </location>
</feature>
<dbReference type="PANTHER" id="PTHR10766:SF111">
    <property type="entry name" value="TRANSMEMBRANE 9 SUPERFAMILY MEMBER 2"/>
    <property type="match status" value="1"/>
</dbReference>
<keyword evidence="3 7" id="KW-0812">Transmembrane</keyword>
<evidence type="ECO:0000256" key="3">
    <source>
        <dbReference type="ARBA" id="ARBA00022692"/>
    </source>
</evidence>
<keyword evidence="4 7" id="KW-0732">Signal</keyword>
<reference evidence="9" key="1">
    <citation type="journal article" date="2012" name="G3 (Bethesda)">
        <title>Pichia sorbitophila, an interspecies yeast hybrid reveals early steps of genome resolution following polyploidization.</title>
        <authorList>
            <person name="Leh Louis V."/>
            <person name="Despons L."/>
            <person name="Friedrich A."/>
            <person name="Martin T."/>
            <person name="Durrens P."/>
            <person name="Casaregola S."/>
            <person name="Neuveglise C."/>
            <person name="Fairhead C."/>
            <person name="Marck C."/>
            <person name="Cruz J.A."/>
            <person name="Straub M.L."/>
            <person name="Kugler V."/>
            <person name="Sacerdot C."/>
            <person name="Uzunov Z."/>
            <person name="Thierry A."/>
            <person name="Weiss S."/>
            <person name="Bleykasten C."/>
            <person name="De Montigny J."/>
            <person name="Jacques N."/>
            <person name="Jung P."/>
            <person name="Lemaire M."/>
            <person name="Mallet S."/>
            <person name="Morel G."/>
            <person name="Richard G.F."/>
            <person name="Sarkar A."/>
            <person name="Savel G."/>
            <person name="Schacherer J."/>
            <person name="Seret M.L."/>
            <person name="Talla E."/>
            <person name="Samson G."/>
            <person name="Jubin C."/>
            <person name="Poulain J."/>
            <person name="Vacherie B."/>
            <person name="Barbe V."/>
            <person name="Pelletier E."/>
            <person name="Sherman D.J."/>
            <person name="Westhof E."/>
            <person name="Weissenbach J."/>
            <person name="Baret P.V."/>
            <person name="Wincker P."/>
            <person name="Gaillardin C."/>
            <person name="Dujon B."/>
            <person name="Souciet J.L."/>
        </authorList>
    </citation>
    <scope>NUCLEOTIDE SEQUENCE [LARGE SCALE GENOMIC DNA]</scope>
    <source>
        <strain evidence="9">CBS 270.75 / DBVPG 7215 / KCTC 17166 / NRRL Y-17582</strain>
    </source>
</reference>
<accession>G8JTM7</accession>
<keyword evidence="6 7" id="KW-0472">Membrane</keyword>
<feature type="transmembrane region" description="Helical" evidence="7">
    <location>
        <begin position="536"/>
        <end position="555"/>
    </location>
</feature>
<dbReference type="GO" id="GO:0005768">
    <property type="term" value="C:endosome"/>
    <property type="evidence" value="ECO:0007669"/>
    <property type="project" value="TreeGrafter"/>
</dbReference>
<feature type="transmembrane region" description="Helical" evidence="7">
    <location>
        <begin position="304"/>
        <end position="334"/>
    </location>
</feature>
<feature type="transmembrane region" description="Helical" evidence="7">
    <location>
        <begin position="346"/>
        <end position="364"/>
    </location>
</feature>
<dbReference type="GO" id="GO:0072657">
    <property type="term" value="P:protein localization to membrane"/>
    <property type="evidence" value="ECO:0007669"/>
    <property type="project" value="TreeGrafter"/>
</dbReference>
<protein>
    <recommendedName>
        <fullName evidence="7">Transmembrane 9 superfamily member</fullName>
    </recommendedName>
</protein>
<dbReference type="FunCoup" id="G8JTM7">
    <property type="interactions" value="938"/>
</dbReference>
<dbReference type="InParanoid" id="G8JTM7"/>
<dbReference type="InterPro" id="IPR004240">
    <property type="entry name" value="EMP70"/>
</dbReference>
<feature type="transmembrane region" description="Helical" evidence="7">
    <location>
        <begin position="412"/>
        <end position="438"/>
    </location>
</feature>
<evidence type="ECO:0000256" key="2">
    <source>
        <dbReference type="ARBA" id="ARBA00005227"/>
    </source>
</evidence>
<feature type="transmembrane region" description="Helical" evidence="7">
    <location>
        <begin position="246"/>
        <end position="265"/>
    </location>
</feature>
<evidence type="ECO:0000256" key="6">
    <source>
        <dbReference type="ARBA" id="ARBA00023136"/>
    </source>
</evidence>
<comment type="subcellular location">
    <subcellularLocation>
        <location evidence="1">Membrane</location>
        <topology evidence="1">Multi-pass membrane protein</topology>
    </subcellularLocation>
</comment>
<feature type="chain" id="PRO_5007362026" description="Transmembrane 9 superfamily member" evidence="7">
    <location>
        <begin position="17"/>
        <end position="605"/>
    </location>
</feature>
<dbReference type="eggNOG" id="KOG1278">
    <property type="taxonomic scope" value="Eukaryota"/>
</dbReference>
<dbReference type="AlphaFoldDB" id="G8JTM7"/>
<gene>
    <name evidence="8" type="ordered locus">Ecym_4317</name>
</gene>
<feature type="transmembrane region" description="Helical" evidence="7">
    <location>
        <begin position="459"/>
        <end position="487"/>
    </location>
</feature>
<dbReference type="RefSeq" id="XP_003646197.1">
    <property type="nucleotide sequence ID" value="XM_003646149.1"/>
</dbReference>
<dbReference type="PANTHER" id="PTHR10766">
    <property type="entry name" value="TRANSMEMBRANE 9 SUPERFAMILY PROTEIN"/>
    <property type="match status" value="1"/>
</dbReference>
<feature type="transmembrane region" description="Helical" evidence="7">
    <location>
        <begin position="376"/>
        <end position="400"/>
    </location>
</feature>
<dbReference type="Pfam" id="PF02990">
    <property type="entry name" value="EMP70"/>
    <property type="match status" value="1"/>
</dbReference>
<feature type="transmembrane region" description="Helical" evidence="7">
    <location>
        <begin position="567"/>
        <end position="594"/>
    </location>
</feature>
<evidence type="ECO:0000256" key="5">
    <source>
        <dbReference type="ARBA" id="ARBA00022989"/>
    </source>
</evidence>
<evidence type="ECO:0000313" key="9">
    <source>
        <dbReference type="Proteomes" id="UP000006790"/>
    </source>
</evidence>
<feature type="signal peptide" evidence="7">
    <location>
        <begin position="1"/>
        <end position="16"/>
    </location>
</feature>
<dbReference type="GO" id="GO:0000329">
    <property type="term" value="C:fungal-type vacuole membrane"/>
    <property type="evidence" value="ECO:0007669"/>
    <property type="project" value="TreeGrafter"/>
</dbReference>
<name>G8JTM7_ERECY</name>
<dbReference type="OrthoDB" id="1666796at2759"/>
<evidence type="ECO:0000256" key="7">
    <source>
        <dbReference type="RuleBase" id="RU363079"/>
    </source>
</evidence>
<dbReference type="Proteomes" id="UP000006790">
    <property type="component" value="Chromosome 4"/>
</dbReference>
<dbReference type="GeneID" id="11469497"/>
<proteinExistence type="inferred from homology"/>
<dbReference type="OMA" id="KVYYMFG"/>
<dbReference type="GO" id="GO:0007034">
    <property type="term" value="P:vacuolar transport"/>
    <property type="evidence" value="ECO:0007669"/>
    <property type="project" value="TreeGrafter"/>
</dbReference>
<dbReference type="HOGENOM" id="CLU_010714_4_1_1"/>
<organism evidence="8 9">
    <name type="scientific">Eremothecium cymbalariae (strain CBS 270.75 / DBVPG 7215 / KCTC 17166 / NRRL Y-17582)</name>
    <name type="common">Yeast</name>
    <dbReference type="NCBI Taxonomy" id="931890"/>
    <lineage>
        <taxon>Eukaryota</taxon>
        <taxon>Fungi</taxon>
        <taxon>Dikarya</taxon>
        <taxon>Ascomycota</taxon>
        <taxon>Saccharomycotina</taxon>
        <taxon>Saccharomycetes</taxon>
        <taxon>Saccharomycetales</taxon>
        <taxon>Saccharomycetaceae</taxon>
        <taxon>Eremothecium</taxon>
    </lineage>
</organism>
<evidence type="ECO:0000313" key="8">
    <source>
        <dbReference type="EMBL" id="AET39380.1"/>
    </source>
</evidence>
<sequence length="605" mass="68812">MRLIRSFLLCAGVSYGFYFPGVSPVTYHIGDEIPLLVNYLSSDFLWNIDYYSDSIGLCKPNTIKEQSESLGSVIFGDRLYNSPFKVSMLKNSECVKLCDTTIDTALWNTFFGYRYSYNWLVDGLPVLGIDGTSDANGYHNNSELFMGYQADEQKYIYNHFDIYIHYNDRGKGEYRVVFAEAKPISLPRTGSELCSKDAKPVPIGSGNHENITFTYSVIFKKSDISWSTRWDQYLHVYDFDIQLAELISFSLVVLLLSSVLVHSLFRVLKRDIAAYSEFNLDDEFQQDYCWKIIHGEVFRSPSKALLLSVFVGSGSQLFFMALCTVLLGSCGFLSPSARGSLGTVMFVLYALFGGVGSYTSMSIYKFFGGQNWKLNLILTPLLIPVFLFVTTVLLNFFLIYAKSSGAMPFGTMVTIIILWFILSVPVSIIGSLLSWKLNRWDEHPAKTNQIARQVPSQPWYIKTWVATFLAGMFPFGAMAVELYYIYASIWGEIIFFMYGFLFVAFILLTLTTSLVTILLTYYSLCMENWKWQWRSFIIGGVGCSVYVFLHSLFFIKFKFPGFVSMVLYLGYSAMVSIVCCLVTGSIGFLANLWFVRKIYSNIKVD</sequence>
<evidence type="ECO:0000256" key="4">
    <source>
        <dbReference type="ARBA" id="ARBA00022729"/>
    </source>
</evidence>